<sequence length="801" mass="86763">MGFLEPFPVPRWGHFPSLPSISVNGLEGEEEQEEDEGSVVAPSESITLPSECGDRGLAPPPPPGGAALSSQGRSSMSLSPLPELSPGSLSPLLRVRGHGKRALSVSPLSSEGLDLTQLIRTSPNSLAALVHASAAAGSYGHLCKGTWSPAARSPTAKSPAFPLTPPRASPVAMETSADDKENTVPVAAAMESRQGPVDDDDDDDDDPLLSNQLIVEQASNMELLREHTMFHHQVESALRSDDGGGGGGTADDEDFSDLSRIEPSIFRREAVSRDIARKLNVLAPPQHAAAAAATQKQHLYSQSLPGQRDDATTFPSFDAADAAFPLPSFKTEPVDHQEAPAGEAPPPSYSEHVTQWRVGGGDTYRGAFVCVSQRDACAGGFPADYAASVVKREDFSSFDGYGGAPVVTKTEEQECGGESSPLLCKWIDCSAIYAEQEDLVRHIEKAHIDQRKGEDFTCFWQSCSRRYKAFNARYKLLIHMRVHSGEKPNKCTFEGCSKAFSRLENLKIHLRSHTGEKPYICQHPGCPKAFSNSSDRAKHQRTHLDTKPYACQVPGCAKRYTDPSSLRKHVKNHTSKEQQARKKMRSDLDPLDLNLLNECLSIQHLQSSQTASCESSPPQSDSGIGPDIYQGQFSSAHSSQNNTSAIPSPVSMQGSPPIDERYGSPHLSYRRMAHRYMGYQSVSTPAACSLPTLQASRSVMFRRYGRASSLPETFQPSSDSCGDAPAAAAVPQTLTLPPLQESLASLPFDTAGFNRNNSNNADVDVYYLRNAVDLGRHVLEKNAFERCRGHLSMLYAADSTT</sequence>
<dbReference type="PANTHER" id="PTHR45718:SF7">
    <property type="entry name" value="C2H2-TYPE DOMAIN-CONTAINING PROTEIN"/>
    <property type="match status" value="1"/>
</dbReference>
<dbReference type="InterPro" id="IPR043359">
    <property type="entry name" value="GLI-like"/>
</dbReference>
<evidence type="ECO:0000256" key="3">
    <source>
        <dbReference type="ARBA" id="ARBA00022737"/>
    </source>
</evidence>
<evidence type="ECO:0000256" key="6">
    <source>
        <dbReference type="ARBA" id="ARBA00023242"/>
    </source>
</evidence>
<feature type="region of interest" description="Disordered" evidence="8">
    <location>
        <begin position="236"/>
        <end position="256"/>
    </location>
</feature>
<dbReference type="Proteomes" id="UP000695022">
    <property type="component" value="Unplaced"/>
</dbReference>
<evidence type="ECO:0000256" key="7">
    <source>
        <dbReference type="PROSITE-ProRule" id="PRU00042"/>
    </source>
</evidence>
<dbReference type="RefSeq" id="XP_014663282.1">
    <property type="nucleotide sequence ID" value="XM_014807796.1"/>
</dbReference>
<feature type="region of interest" description="Disordered" evidence="8">
    <location>
        <begin position="1"/>
        <end position="83"/>
    </location>
</feature>
<dbReference type="InterPro" id="IPR036236">
    <property type="entry name" value="Znf_C2H2_sf"/>
</dbReference>
<evidence type="ECO:0000256" key="4">
    <source>
        <dbReference type="ARBA" id="ARBA00022771"/>
    </source>
</evidence>
<comment type="subcellular location">
    <subcellularLocation>
        <location evidence="1">Nucleus</location>
    </subcellularLocation>
</comment>
<evidence type="ECO:0000256" key="2">
    <source>
        <dbReference type="ARBA" id="ARBA00022723"/>
    </source>
</evidence>
<feature type="domain" description="C2H2-type" evidence="9">
    <location>
        <begin position="422"/>
        <end position="452"/>
    </location>
</feature>
<evidence type="ECO:0000256" key="1">
    <source>
        <dbReference type="ARBA" id="ARBA00004123"/>
    </source>
</evidence>
<feature type="domain" description="C2H2-type" evidence="9">
    <location>
        <begin position="549"/>
        <end position="578"/>
    </location>
</feature>
<feature type="region of interest" description="Disordered" evidence="8">
    <location>
        <begin position="327"/>
        <end position="351"/>
    </location>
</feature>
<dbReference type="InterPro" id="IPR013087">
    <property type="entry name" value="Znf_C2H2_type"/>
</dbReference>
<dbReference type="PANTHER" id="PTHR45718">
    <property type="entry name" value="TRANSCRIPTIONAL ACTIVATOR CUBITUS INTERRUPTUS"/>
    <property type="match status" value="1"/>
</dbReference>
<organism evidence="10 11">
    <name type="scientific">Priapulus caudatus</name>
    <name type="common">Priapulid worm</name>
    <dbReference type="NCBI Taxonomy" id="37621"/>
    <lineage>
        <taxon>Eukaryota</taxon>
        <taxon>Metazoa</taxon>
        <taxon>Ecdysozoa</taxon>
        <taxon>Scalidophora</taxon>
        <taxon>Priapulida</taxon>
        <taxon>Priapulimorpha</taxon>
        <taxon>Priapulimorphida</taxon>
        <taxon>Priapulidae</taxon>
        <taxon>Priapulus</taxon>
    </lineage>
</organism>
<dbReference type="PROSITE" id="PS00028">
    <property type="entry name" value="ZINC_FINGER_C2H2_1"/>
    <property type="match status" value="4"/>
</dbReference>
<dbReference type="Pfam" id="PF23561">
    <property type="entry name" value="zf-C2H2_15"/>
    <property type="match status" value="1"/>
</dbReference>
<evidence type="ECO:0000259" key="9">
    <source>
        <dbReference type="PROSITE" id="PS50157"/>
    </source>
</evidence>
<feature type="region of interest" description="Disordered" evidence="8">
    <location>
        <begin position="151"/>
        <end position="182"/>
    </location>
</feature>
<protein>
    <submittedName>
        <fullName evidence="11">Uncharacterized protein LOC106805984</fullName>
    </submittedName>
</protein>
<evidence type="ECO:0000256" key="5">
    <source>
        <dbReference type="ARBA" id="ARBA00022833"/>
    </source>
</evidence>
<dbReference type="SUPFAM" id="SSF57667">
    <property type="entry name" value="beta-beta-alpha zinc fingers"/>
    <property type="match status" value="3"/>
</dbReference>
<feature type="domain" description="C2H2-type" evidence="9">
    <location>
        <begin position="519"/>
        <end position="548"/>
    </location>
</feature>
<feature type="compositionally biased region" description="Basic and acidic residues" evidence="8">
    <location>
        <begin position="574"/>
        <end position="586"/>
    </location>
</feature>
<gene>
    <name evidence="11" type="primary">LOC106805984</name>
</gene>
<accession>A0ABM1DTL1</accession>
<feature type="region of interest" description="Disordered" evidence="8">
    <location>
        <begin position="562"/>
        <end position="586"/>
    </location>
</feature>
<evidence type="ECO:0000313" key="11">
    <source>
        <dbReference type="RefSeq" id="XP_014663282.1"/>
    </source>
</evidence>
<reference evidence="11" key="1">
    <citation type="submission" date="2025-08" db="UniProtKB">
        <authorList>
            <consortium name="RefSeq"/>
        </authorList>
    </citation>
    <scope>IDENTIFICATION</scope>
</reference>
<feature type="domain" description="C2H2-type" evidence="9">
    <location>
        <begin position="489"/>
        <end position="518"/>
    </location>
</feature>
<dbReference type="Gene3D" id="3.30.160.60">
    <property type="entry name" value="Classic Zinc Finger"/>
    <property type="match status" value="5"/>
</dbReference>
<keyword evidence="2" id="KW-0479">Metal-binding</keyword>
<feature type="domain" description="C2H2-type" evidence="9">
    <location>
        <begin position="461"/>
        <end position="488"/>
    </location>
</feature>
<dbReference type="InterPro" id="IPR056436">
    <property type="entry name" value="Znf-C2H2_ZIC1-5/GLI1-3-like"/>
</dbReference>
<keyword evidence="4 7" id="KW-0863">Zinc-finger</keyword>
<dbReference type="SMART" id="SM00355">
    <property type="entry name" value="ZnF_C2H2"/>
    <property type="match status" value="5"/>
</dbReference>
<feature type="compositionally biased region" description="Polar residues" evidence="8">
    <location>
        <begin position="631"/>
        <end position="654"/>
    </location>
</feature>
<dbReference type="Pfam" id="PF00096">
    <property type="entry name" value="zf-C2H2"/>
    <property type="match status" value="3"/>
</dbReference>
<evidence type="ECO:0000256" key="8">
    <source>
        <dbReference type="SAM" id="MobiDB-lite"/>
    </source>
</evidence>
<name>A0ABM1DTL1_PRICU</name>
<feature type="region of interest" description="Disordered" evidence="8">
    <location>
        <begin position="610"/>
        <end position="664"/>
    </location>
</feature>
<dbReference type="GeneID" id="106805984"/>
<feature type="compositionally biased region" description="Low complexity" evidence="8">
    <location>
        <begin position="65"/>
        <end position="83"/>
    </location>
</feature>
<feature type="compositionally biased region" description="Polar residues" evidence="8">
    <location>
        <begin position="610"/>
        <end position="622"/>
    </location>
</feature>
<keyword evidence="5" id="KW-0862">Zinc</keyword>
<proteinExistence type="predicted"/>
<keyword evidence="3" id="KW-0677">Repeat</keyword>
<evidence type="ECO:0000313" key="10">
    <source>
        <dbReference type="Proteomes" id="UP000695022"/>
    </source>
</evidence>
<dbReference type="PROSITE" id="PS50157">
    <property type="entry name" value="ZINC_FINGER_C2H2_2"/>
    <property type="match status" value="5"/>
</dbReference>
<keyword evidence="6" id="KW-0539">Nucleus</keyword>
<feature type="compositionally biased region" description="Acidic residues" evidence="8">
    <location>
        <begin position="27"/>
        <end position="37"/>
    </location>
</feature>
<keyword evidence="10" id="KW-1185">Reference proteome</keyword>